<protein>
    <submittedName>
        <fullName evidence="1">Uncharacterized protein</fullName>
    </submittedName>
</protein>
<dbReference type="Proteomes" id="UP001150581">
    <property type="component" value="Unassembled WGS sequence"/>
</dbReference>
<reference evidence="1" key="1">
    <citation type="submission" date="2022-07" db="EMBL/GenBank/DDBJ databases">
        <title>Phylogenomic reconstructions and comparative analyses of Kickxellomycotina fungi.</title>
        <authorList>
            <person name="Reynolds N.K."/>
            <person name="Stajich J.E."/>
            <person name="Barry K."/>
            <person name="Grigoriev I.V."/>
            <person name="Crous P."/>
            <person name="Smith M.E."/>
        </authorList>
    </citation>
    <scope>NUCLEOTIDE SEQUENCE</scope>
    <source>
        <strain evidence="1">Benny 63K</strain>
    </source>
</reference>
<name>A0ACC1ITL1_9FUNG</name>
<proteinExistence type="predicted"/>
<organism evidence="1 2">
    <name type="scientific">Kickxella alabastrina</name>
    <dbReference type="NCBI Taxonomy" id="61397"/>
    <lineage>
        <taxon>Eukaryota</taxon>
        <taxon>Fungi</taxon>
        <taxon>Fungi incertae sedis</taxon>
        <taxon>Zoopagomycota</taxon>
        <taxon>Kickxellomycotina</taxon>
        <taxon>Kickxellomycetes</taxon>
        <taxon>Kickxellales</taxon>
        <taxon>Kickxellaceae</taxon>
        <taxon>Kickxella</taxon>
    </lineage>
</organism>
<gene>
    <name evidence="1" type="ORF">LPJ66_001367</name>
</gene>
<keyword evidence="2" id="KW-1185">Reference proteome</keyword>
<sequence>MSNELSVQKINDASGNLERVVLHGPKNSSAEIYLYGATVTAWKSGNKERLFVSKSAKLDGTKAVRGGIPLVFPQFGPGALPQHGFARTRVWKFLSSNIHGEGVSASFELSDNEETRASLWPHKFILIYKVDITADTMSTIMKFENTDEAEFEFTSLMHTYLRVPDVAEAKVHGLQGCVYADKVKGVRAVEEREEVTVVANEDRVYENVPGVVDVGYGGERVAVRRFNFKDIVLWNPWAEKAAEMSDFGDDEYSEMLCVEVGTVASTISLKPGQTILCGQLLTVEKISQ</sequence>
<dbReference type="EMBL" id="JANBPG010000071">
    <property type="protein sequence ID" value="KAJ1900594.1"/>
    <property type="molecule type" value="Genomic_DNA"/>
</dbReference>
<evidence type="ECO:0000313" key="2">
    <source>
        <dbReference type="Proteomes" id="UP001150581"/>
    </source>
</evidence>
<evidence type="ECO:0000313" key="1">
    <source>
        <dbReference type="EMBL" id="KAJ1900594.1"/>
    </source>
</evidence>
<accession>A0ACC1ITL1</accession>
<comment type="caution">
    <text evidence="1">The sequence shown here is derived from an EMBL/GenBank/DDBJ whole genome shotgun (WGS) entry which is preliminary data.</text>
</comment>